<dbReference type="RefSeq" id="XP_008897773.1">
    <property type="nucleotide sequence ID" value="XM_008899525.1"/>
</dbReference>
<dbReference type="GeneID" id="20175825"/>
<feature type="region of interest" description="Disordered" evidence="1">
    <location>
        <begin position="1"/>
        <end position="32"/>
    </location>
</feature>
<proteinExistence type="predicted"/>
<dbReference type="AlphaFoldDB" id="W2QU56"/>
<protein>
    <submittedName>
        <fullName evidence="2">Uncharacterized protein</fullName>
    </submittedName>
</protein>
<gene>
    <name evidence="2" type="ORF">PPTG_05804</name>
</gene>
<name>W2QU56_PHYN3</name>
<evidence type="ECO:0000313" key="2">
    <source>
        <dbReference type="EMBL" id="ETN16633.1"/>
    </source>
</evidence>
<accession>W2QU56</accession>
<dbReference type="VEuPathDB" id="FungiDB:PPTG_05804"/>
<dbReference type="EMBL" id="KI669568">
    <property type="protein sequence ID" value="ETN16633.1"/>
    <property type="molecule type" value="Genomic_DNA"/>
</dbReference>
<sequence>MEPDVPIARRLDPELIDAASPPPAQLSSQANSLGDHDHLAVSSAAVYADPTANCLVGASSRQWNTAVQEDAAPATRIPSIRSGTIVEGHYAWEPYEDKTQDLIRKECSLRQIKLNTKTKKTDRITCLRPFTAFFVQGKMDVLYLWYWLKERPEALNSARGGLFKEDEFDILSSSTPTRERRSATPSKRSSTKKGRVRAFPRNQLRTRSPERIPTQWT</sequence>
<evidence type="ECO:0000313" key="3">
    <source>
        <dbReference type="Proteomes" id="UP000018817"/>
    </source>
</evidence>
<reference evidence="2 3" key="2">
    <citation type="submission" date="2013-11" db="EMBL/GenBank/DDBJ databases">
        <title>The Genome Sequence of Phytophthora parasitica INRA-310.</title>
        <authorList>
            <consortium name="The Broad Institute Genomics Platform"/>
            <person name="Russ C."/>
            <person name="Tyler B."/>
            <person name="Panabieres F."/>
            <person name="Shan W."/>
            <person name="Tripathy S."/>
            <person name="Grunwald N."/>
            <person name="Machado M."/>
            <person name="Johnson C.S."/>
            <person name="Arredondo F."/>
            <person name="Hong C."/>
            <person name="Coffey M."/>
            <person name="Young S.K."/>
            <person name="Zeng Q."/>
            <person name="Gargeya S."/>
            <person name="Fitzgerald M."/>
            <person name="Abouelleil A."/>
            <person name="Alvarado L."/>
            <person name="Chapman S.B."/>
            <person name="Gainer-Dewar J."/>
            <person name="Goldberg J."/>
            <person name="Griggs A."/>
            <person name="Gujja S."/>
            <person name="Hansen M."/>
            <person name="Howarth C."/>
            <person name="Imamovic A."/>
            <person name="Ireland A."/>
            <person name="Larimer J."/>
            <person name="McCowan C."/>
            <person name="Murphy C."/>
            <person name="Pearson M."/>
            <person name="Poon T.W."/>
            <person name="Priest M."/>
            <person name="Roberts A."/>
            <person name="Saif S."/>
            <person name="Shea T."/>
            <person name="Sykes S."/>
            <person name="Wortman J."/>
            <person name="Nusbaum C."/>
            <person name="Birren B."/>
        </authorList>
    </citation>
    <scope>NUCLEOTIDE SEQUENCE [LARGE SCALE GENOMIC DNA]</scope>
    <source>
        <strain evidence="2 3">INRA-310</strain>
    </source>
</reference>
<dbReference type="OMA" id="ADPTANC"/>
<feature type="region of interest" description="Disordered" evidence="1">
    <location>
        <begin position="173"/>
        <end position="217"/>
    </location>
</feature>
<reference evidence="3" key="1">
    <citation type="submission" date="2011-12" db="EMBL/GenBank/DDBJ databases">
        <authorList>
            <consortium name="The Broad Institute Genome Sequencing Platform"/>
            <person name="Russ C."/>
            <person name="Tyler B."/>
            <person name="Panabieres F."/>
            <person name="Shan W."/>
            <person name="Tripathy S."/>
            <person name="Grunwald N."/>
            <person name="Machado M."/>
            <person name="Young S.K."/>
            <person name="Zeng Q."/>
            <person name="Gargeya S."/>
            <person name="Fitzgerald M."/>
            <person name="Haas B."/>
            <person name="Abouelleil A."/>
            <person name="Alvarado L."/>
            <person name="Arachchi H.M."/>
            <person name="Berlin A."/>
            <person name="Chapman S.B."/>
            <person name="Gearin G."/>
            <person name="Goldberg J."/>
            <person name="Griggs A."/>
            <person name="Gujja S."/>
            <person name="Hansen M."/>
            <person name="Heiman D."/>
            <person name="Howarth C."/>
            <person name="Larimer J."/>
            <person name="Lui A."/>
            <person name="MacDonald P.J.P."/>
            <person name="McCowen C."/>
            <person name="Montmayeur A."/>
            <person name="Murphy C."/>
            <person name="Neiman D."/>
            <person name="Pearson M."/>
            <person name="Priest M."/>
            <person name="Roberts A."/>
            <person name="Saif S."/>
            <person name="Shea T."/>
            <person name="Sisk P."/>
            <person name="Stolte C."/>
            <person name="Sykes S."/>
            <person name="Wortman J."/>
            <person name="Nusbaum C."/>
            <person name="Birren B."/>
        </authorList>
    </citation>
    <scope>NUCLEOTIDE SEQUENCE [LARGE SCALE GENOMIC DNA]</scope>
    <source>
        <strain evidence="3">INRA-310</strain>
    </source>
</reference>
<evidence type="ECO:0000256" key="1">
    <source>
        <dbReference type="SAM" id="MobiDB-lite"/>
    </source>
</evidence>
<feature type="compositionally biased region" description="Basic residues" evidence="1">
    <location>
        <begin position="189"/>
        <end position="198"/>
    </location>
</feature>
<dbReference type="Proteomes" id="UP000018817">
    <property type="component" value="Unassembled WGS sequence"/>
</dbReference>
<organism evidence="2 3">
    <name type="scientific">Phytophthora nicotianae (strain INRA-310)</name>
    <name type="common">Phytophthora parasitica</name>
    <dbReference type="NCBI Taxonomy" id="761204"/>
    <lineage>
        <taxon>Eukaryota</taxon>
        <taxon>Sar</taxon>
        <taxon>Stramenopiles</taxon>
        <taxon>Oomycota</taxon>
        <taxon>Peronosporomycetes</taxon>
        <taxon>Peronosporales</taxon>
        <taxon>Peronosporaceae</taxon>
        <taxon>Phytophthora</taxon>
    </lineage>
</organism>